<dbReference type="PANTHER" id="PTHR36558:SF1">
    <property type="entry name" value="RESTRICTION ENDONUCLEASE DOMAIN-CONTAINING PROTEIN-RELATED"/>
    <property type="match status" value="1"/>
</dbReference>
<dbReference type="InterPro" id="IPR011335">
    <property type="entry name" value="Restrct_endonuc-II-like"/>
</dbReference>
<evidence type="ECO:0000313" key="2">
    <source>
        <dbReference type="EMBL" id="MFC7333781.1"/>
    </source>
</evidence>
<sequence length="182" mass="19730">MPGHAAERGCTLTEFLAHEGEPDLRYELVGGKLRAMALPSGEHGRIMLRLGRRLLERLPPPCQPTGQAGILLPGRDDTFYEADIAVSCAPQPAGSPWVVDPVLVVEILSPSTKAHDRGQKVPDYMTIPGLREILLIDAERRHVQLVSRVPEGWLTRDIIGDGPVPLATVPGGIILEEIYGPA</sequence>
<organism evidence="2 3">
    <name type="scientific">Rhodocista pekingensis</name>
    <dbReference type="NCBI Taxonomy" id="201185"/>
    <lineage>
        <taxon>Bacteria</taxon>
        <taxon>Pseudomonadati</taxon>
        <taxon>Pseudomonadota</taxon>
        <taxon>Alphaproteobacteria</taxon>
        <taxon>Rhodospirillales</taxon>
        <taxon>Azospirillaceae</taxon>
        <taxon>Rhodocista</taxon>
    </lineage>
</organism>
<dbReference type="Proteomes" id="UP001596456">
    <property type="component" value="Unassembled WGS sequence"/>
</dbReference>
<dbReference type="EMBL" id="JBHTCM010000010">
    <property type="protein sequence ID" value="MFC7333781.1"/>
    <property type="molecule type" value="Genomic_DNA"/>
</dbReference>
<keyword evidence="2" id="KW-0378">Hydrolase</keyword>
<keyword evidence="2" id="KW-0255">Endonuclease</keyword>
<dbReference type="SUPFAM" id="SSF52980">
    <property type="entry name" value="Restriction endonuclease-like"/>
    <property type="match status" value="1"/>
</dbReference>
<protein>
    <submittedName>
        <fullName evidence="2">Uma2 family endonuclease</fullName>
    </submittedName>
</protein>
<reference evidence="3" key="1">
    <citation type="journal article" date="2019" name="Int. J. Syst. Evol. Microbiol.">
        <title>The Global Catalogue of Microorganisms (GCM) 10K type strain sequencing project: providing services to taxonomists for standard genome sequencing and annotation.</title>
        <authorList>
            <consortium name="The Broad Institute Genomics Platform"/>
            <consortium name="The Broad Institute Genome Sequencing Center for Infectious Disease"/>
            <person name="Wu L."/>
            <person name="Ma J."/>
        </authorList>
    </citation>
    <scope>NUCLEOTIDE SEQUENCE [LARGE SCALE GENOMIC DNA]</scope>
    <source>
        <strain evidence="3">CGMCC 1.16275</strain>
    </source>
</reference>
<dbReference type="Pfam" id="PF05685">
    <property type="entry name" value="Uma2"/>
    <property type="match status" value="1"/>
</dbReference>
<accession>A0ABW2KUQ1</accession>
<keyword evidence="3" id="KW-1185">Reference proteome</keyword>
<dbReference type="Gene3D" id="3.90.1570.10">
    <property type="entry name" value="tt1808, chain A"/>
    <property type="match status" value="1"/>
</dbReference>
<feature type="domain" description="Putative restriction endonuclease" evidence="1">
    <location>
        <begin position="13"/>
        <end position="162"/>
    </location>
</feature>
<dbReference type="CDD" id="cd06260">
    <property type="entry name" value="DUF820-like"/>
    <property type="match status" value="1"/>
</dbReference>
<dbReference type="InterPro" id="IPR008538">
    <property type="entry name" value="Uma2"/>
</dbReference>
<evidence type="ECO:0000259" key="1">
    <source>
        <dbReference type="Pfam" id="PF05685"/>
    </source>
</evidence>
<proteinExistence type="predicted"/>
<dbReference type="RefSeq" id="WP_377359074.1">
    <property type="nucleotide sequence ID" value="NZ_JBHTCM010000010.1"/>
</dbReference>
<gene>
    <name evidence="2" type="ORF">ACFQPS_11460</name>
</gene>
<dbReference type="PANTHER" id="PTHR36558">
    <property type="entry name" value="GLR1098 PROTEIN"/>
    <property type="match status" value="1"/>
</dbReference>
<comment type="caution">
    <text evidence="2">The sequence shown here is derived from an EMBL/GenBank/DDBJ whole genome shotgun (WGS) entry which is preliminary data.</text>
</comment>
<name>A0ABW2KUQ1_9PROT</name>
<dbReference type="GO" id="GO:0004519">
    <property type="term" value="F:endonuclease activity"/>
    <property type="evidence" value="ECO:0007669"/>
    <property type="project" value="UniProtKB-KW"/>
</dbReference>
<evidence type="ECO:0000313" key="3">
    <source>
        <dbReference type="Proteomes" id="UP001596456"/>
    </source>
</evidence>
<dbReference type="InterPro" id="IPR012296">
    <property type="entry name" value="Nuclease_put_TT1808"/>
</dbReference>
<keyword evidence="2" id="KW-0540">Nuclease</keyword>